<reference evidence="1 2" key="1">
    <citation type="submission" date="2020-05" db="EMBL/GenBank/DDBJ databases">
        <title>Bremerella alba sp. nov., a novel planctomycete isolated from the surface of the macroalga Fucus spiralis.</title>
        <authorList>
            <person name="Godinho O."/>
            <person name="Botelho R."/>
            <person name="Albuquerque L."/>
            <person name="Wiegand S."/>
            <person name="Da Costa M.S."/>
            <person name="Lobo-Da-Cunha A."/>
            <person name="Jogler C."/>
            <person name="Lage O.M."/>
        </authorList>
    </citation>
    <scope>NUCLEOTIDE SEQUENCE [LARGE SCALE GENOMIC DNA]</scope>
    <source>
        <strain evidence="1 2">FF15</strain>
    </source>
</reference>
<dbReference type="Proteomes" id="UP000551616">
    <property type="component" value="Unassembled WGS sequence"/>
</dbReference>
<protein>
    <submittedName>
        <fullName evidence="1">Uncharacterized protein</fullName>
    </submittedName>
</protein>
<organism evidence="1 2">
    <name type="scientific">Bremerella alba</name>
    <dbReference type="NCBI Taxonomy" id="980252"/>
    <lineage>
        <taxon>Bacteria</taxon>
        <taxon>Pseudomonadati</taxon>
        <taxon>Planctomycetota</taxon>
        <taxon>Planctomycetia</taxon>
        <taxon>Pirellulales</taxon>
        <taxon>Pirellulaceae</taxon>
        <taxon>Bremerella</taxon>
    </lineage>
</organism>
<accession>A0A7V9A678</accession>
<evidence type="ECO:0000313" key="2">
    <source>
        <dbReference type="Proteomes" id="UP000551616"/>
    </source>
</evidence>
<comment type="caution">
    <text evidence="1">The sequence shown here is derived from an EMBL/GenBank/DDBJ whole genome shotgun (WGS) entry which is preliminary data.</text>
</comment>
<keyword evidence="2" id="KW-1185">Reference proteome</keyword>
<sequence length="75" mass="8241">MHATDVPAALVITAPTPHLHTETQLTKPTFKMHAYNFPQCLICYVIRALFLGTKKGMAIVSPSLVGIVFDFTVIL</sequence>
<dbReference type="EMBL" id="JABRWO010000002">
    <property type="protein sequence ID" value="MBA2113972.1"/>
    <property type="molecule type" value="Genomic_DNA"/>
</dbReference>
<evidence type="ECO:0000313" key="1">
    <source>
        <dbReference type="EMBL" id="MBA2113972.1"/>
    </source>
</evidence>
<proteinExistence type="predicted"/>
<name>A0A7V9A678_9BACT</name>
<gene>
    <name evidence="1" type="ORF">HOV93_11250</name>
</gene>
<dbReference type="AlphaFoldDB" id="A0A7V9A678"/>